<dbReference type="Gene3D" id="2.40.20.10">
    <property type="entry name" value="Plasminogen Kringle 4"/>
    <property type="match status" value="3"/>
</dbReference>
<accession>A0A7R8WAI8</accession>
<dbReference type="PROSITE" id="PS00021">
    <property type="entry name" value="KRINGLE_1"/>
    <property type="match status" value="3"/>
</dbReference>
<feature type="region of interest" description="Disordered" evidence="4">
    <location>
        <begin position="398"/>
        <end position="417"/>
    </location>
</feature>
<dbReference type="InterPro" id="IPR013806">
    <property type="entry name" value="Kringle-like"/>
</dbReference>
<dbReference type="AlphaFoldDB" id="A0A7R8WAI8"/>
<dbReference type="InterPro" id="IPR000001">
    <property type="entry name" value="Kringle"/>
</dbReference>
<gene>
    <name evidence="5" type="ORF">CTOB1V02_LOCUS3335</name>
</gene>
<dbReference type="Pfam" id="PF00051">
    <property type="entry name" value="Kringle"/>
    <property type="match status" value="3"/>
</dbReference>
<dbReference type="InterPro" id="IPR050759">
    <property type="entry name" value="Serine_protease_kringle"/>
</dbReference>
<dbReference type="EMBL" id="OB660562">
    <property type="protein sequence ID" value="CAD7225393.1"/>
    <property type="molecule type" value="Genomic_DNA"/>
</dbReference>
<dbReference type="PRINTS" id="PR00018">
    <property type="entry name" value="KRINGLE"/>
</dbReference>
<dbReference type="OrthoDB" id="1915767at2759"/>
<dbReference type="SMART" id="SM00042">
    <property type="entry name" value="CUB"/>
    <property type="match status" value="1"/>
</dbReference>
<organism evidence="5">
    <name type="scientific">Cyprideis torosa</name>
    <dbReference type="NCBI Taxonomy" id="163714"/>
    <lineage>
        <taxon>Eukaryota</taxon>
        <taxon>Metazoa</taxon>
        <taxon>Ecdysozoa</taxon>
        <taxon>Arthropoda</taxon>
        <taxon>Crustacea</taxon>
        <taxon>Oligostraca</taxon>
        <taxon>Ostracoda</taxon>
        <taxon>Podocopa</taxon>
        <taxon>Podocopida</taxon>
        <taxon>Cytherocopina</taxon>
        <taxon>Cytheroidea</taxon>
        <taxon>Cytherideidae</taxon>
        <taxon>Cyprideis</taxon>
    </lineage>
</organism>
<dbReference type="SUPFAM" id="SSF49854">
    <property type="entry name" value="Spermadhesin, CUB domain"/>
    <property type="match status" value="1"/>
</dbReference>
<dbReference type="CDD" id="cd00108">
    <property type="entry name" value="KR"/>
    <property type="match status" value="3"/>
</dbReference>
<dbReference type="InterPro" id="IPR038178">
    <property type="entry name" value="Kringle_sf"/>
</dbReference>
<evidence type="ECO:0000256" key="2">
    <source>
        <dbReference type="ARBA" id="ARBA00023157"/>
    </source>
</evidence>
<dbReference type="InterPro" id="IPR035914">
    <property type="entry name" value="Sperma_CUB_dom_sf"/>
</dbReference>
<dbReference type="CDD" id="cd00041">
    <property type="entry name" value="CUB"/>
    <property type="match status" value="1"/>
</dbReference>
<dbReference type="PANTHER" id="PTHR24261">
    <property type="entry name" value="PLASMINOGEN-RELATED"/>
    <property type="match status" value="1"/>
</dbReference>
<evidence type="ECO:0000256" key="4">
    <source>
        <dbReference type="SAM" id="MobiDB-lite"/>
    </source>
</evidence>
<keyword evidence="1 3" id="KW-0420">Kringle</keyword>
<dbReference type="SUPFAM" id="SSF57440">
    <property type="entry name" value="Kringle-like"/>
    <property type="match status" value="3"/>
</dbReference>
<evidence type="ECO:0000256" key="3">
    <source>
        <dbReference type="PROSITE-ProRule" id="PRU00121"/>
    </source>
</evidence>
<dbReference type="Gene3D" id="2.60.120.290">
    <property type="entry name" value="Spermadhesin, CUB domain"/>
    <property type="match status" value="1"/>
</dbReference>
<dbReference type="InterPro" id="IPR000859">
    <property type="entry name" value="CUB_dom"/>
</dbReference>
<feature type="disulfide bond" evidence="3">
    <location>
        <begin position="211"/>
        <end position="250"/>
    </location>
</feature>
<keyword evidence="2 3" id="KW-1015">Disulfide bond</keyword>
<protein>
    <submittedName>
        <fullName evidence="5">Uncharacterized protein</fullName>
    </submittedName>
</protein>
<feature type="region of interest" description="Disordered" evidence="4">
    <location>
        <begin position="641"/>
        <end position="667"/>
    </location>
</feature>
<name>A0A7R8WAI8_9CRUS</name>
<dbReference type="SMART" id="SM00130">
    <property type="entry name" value="KR"/>
    <property type="match status" value="3"/>
</dbReference>
<dbReference type="PROSITE" id="PS01180">
    <property type="entry name" value="CUB"/>
    <property type="match status" value="1"/>
</dbReference>
<dbReference type="PANTHER" id="PTHR24261:SF7">
    <property type="entry name" value="KRINGLE DOMAIN-CONTAINING PROTEIN"/>
    <property type="match status" value="1"/>
</dbReference>
<proteinExistence type="predicted"/>
<evidence type="ECO:0000256" key="1">
    <source>
        <dbReference type="ARBA" id="ARBA00022572"/>
    </source>
</evidence>
<dbReference type="InterPro" id="IPR018056">
    <property type="entry name" value="Kringle_CS"/>
</dbReference>
<reference evidence="5" key="1">
    <citation type="submission" date="2020-11" db="EMBL/GenBank/DDBJ databases">
        <authorList>
            <person name="Tran Van P."/>
        </authorList>
    </citation>
    <scope>NUCLEOTIDE SEQUENCE</scope>
</reference>
<dbReference type="PROSITE" id="PS50070">
    <property type="entry name" value="KRINGLE_2"/>
    <property type="match status" value="3"/>
</dbReference>
<evidence type="ECO:0000313" key="5">
    <source>
        <dbReference type="EMBL" id="CAD7225393.1"/>
    </source>
</evidence>
<feature type="disulfide bond" evidence="3">
    <location>
        <begin position="238"/>
        <end position="261"/>
    </location>
</feature>
<sequence>MQCCSWQNHSQLIVNGKMTSRMKWLLQCLVPVLAVLYCTAVAAETTKTQEAKALEDVQMNSLGLNPRMPEPRAAMGAPRANVSDAEKMDRKKVDFQCFLKSLTGYMSYATILRSQKVIESANQCYLYCAMMSRFCAGFNFHHEHGICQIFGVAPREEDLVEFPGYTIYWNFDYEMQAHDKINDMEGAECRRTQLAKEYRGRKTTTVSGHKCLRWIDIEHPFSSKDFPEIILEDAKNYCRNPNNRPNGPWCYTHDNATWDYCSIPYCVDIECKNDTVGMEYRGTMSITASGRSCQPWVFDYPHKVPNSITDNMFPDGSKLQAINYCRNPTRDARGPWCYTQDPYVDKEFCNIPLCPGATEVQDFPMYKPKPLPPDTVNCKMTSRGTEYKGTETFTKSGRKCQSKSSISPLSWRDSTPHKPSEELMAIAEFPDGDAAAAKNYCRNPDGYDLGPWCYTTDPYMRWEACDIPWCQGYKKHDKDRLVTDAEQCGQNVTSTWGYIQPPEREYRNNQHCRWCIRAPAAKDKSGKDVKVGVAIKFQSFDVEECQDCTCDYVQIYDTCDPRDKFPMGRFCGQTIPPIQFSGNSEMLIEFVSDAYTGRAGFGAAFKTFRLDGSALTDQHDLNETTILSWKRSEQSDNMVDLIPHKPSKLNFDSKDTGTSSPIEHRQL</sequence>
<comment type="caution">
    <text evidence="3">Lacks conserved residue(s) required for the propagation of feature annotation.</text>
</comment>
<dbReference type="Pfam" id="PF00431">
    <property type="entry name" value="CUB"/>
    <property type="match status" value="1"/>
</dbReference>
<dbReference type="FunFam" id="2.60.120.290:FF:000005">
    <property type="entry name" value="Procollagen C-endopeptidase enhancer 1"/>
    <property type="match status" value="1"/>
</dbReference>